<comment type="caution">
    <text evidence="1">The sequence shown here is derived from an EMBL/GenBank/DDBJ whole genome shotgun (WGS) entry which is preliminary data.</text>
</comment>
<name>A0ABQ8G1D7_9PEZI</name>
<reference evidence="1 2" key="1">
    <citation type="journal article" date="2021" name="Nat. Commun.">
        <title>Genetic determinants of endophytism in the Arabidopsis root mycobiome.</title>
        <authorList>
            <person name="Mesny F."/>
            <person name="Miyauchi S."/>
            <person name="Thiergart T."/>
            <person name="Pickel B."/>
            <person name="Atanasova L."/>
            <person name="Karlsson M."/>
            <person name="Huettel B."/>
            <person name="Barry K.W."/>
            <person name="Haridas S."/>
            <person name="Chen C."/>
            <person name="Bauer D."/>
            <person name="Andreopoulos W."/>
            <person name="Pangilinan J."/>
            <person name="LaButti K."/>
            <person name="Riley R."/>
            <person name="Lipzen A."/>
            <person name="Clum A."/>
            <person name="Drula E."/>
            <person name="Henrissat B."/>
            <person name="Kohler A."/>
            <person name="Grigoriev I.V."/>
            <person name="Martin F.M."/>
            <person name="Hacquard S."/>
        </authorList>
    </citation>
    <scope>NUCLEOTIDE SEQUENCE [LARGE SCALE GENOMIC DNA]</scope>
    <source>
        <strain evidence="1 2">MPI-SDFR-AT-0080</strain>
    </source>
</reference>
<accession>A0ABQ8G1D7</accession>
<sequence>MKTDKLSCEIDYQTVENYIFIATGDWRDQLYEDGFVVVKGVLSPERAKSYVGRMFEWLESFPAGMFHGYAVQHEKVTWDARCEPKVIEAFSKLWGIDKLLVSFDGMNLTIPATDRPATEPWPHVDQSPLRKGMQCVQGILNFATNGPKDGGLIVLKGSSKLNEQFFKAHSVQGRKTWGPSDWFGFEQEEVDWFLERSWEVLKVCAEPGDLIVWDSRTVHWNVLPDSQVTRAAMYFDKKVNLFKQRIRTTHWPHANIFPNNEKQLRLGKPDMYSRDRPYQEPEETDTLLKLAGVAPYES</sequence>
<protein>
    <recommendedName>
        <fullName evidence="3">Phytanoyl-CoA dioxygenase</fullName>
    </recommendedName>
</protein>
<evidence type="ECO:0000313" key="1">
    <source>
        <dbReference type="EMBL" id="KAH7042073.1"/>
    </source>
</evidence>
<keyword evidence="2" id="KW-1185">Reference proteome</keyword>
<evidence type="ECO:0000313" key="2">
    <source>
        <dbReference type="Proteomes" id="UP000774617"/>
    </source>
</evidence>
<gene>
    <name evidence="1" type="ORF">B0J12DRAFT_712730</name>
</gene>
<dbReference type="Gene3D" id="2.60.120.620">
    <property type="entry name" value="q2cbj1_9rhob like domain"/>
    <property type="match status" value="1"/>
</dbReference>
<dbReference type="Proteomes" id="UP000774617">
    <property type="component" value="Unassembled WGS sequence"/>
</dbReference>
<dbReference type="SUPFAM" id="SSF51197">
    <property type="entry name" value="Clavaminate synthase-like"/>
    <property type="match status" value="1"/>
</dbReference>
<dbReference type="EMBL" id="JAGTJR010000027">
    <property type="protein sequence ID" value="KAH7042073.1"/>
    <property type="molecule type" value="Genomic_DNA"/>
</dbReference>
<evidence type="ECO:0008006" key="3">
    <source>
        <dbReference type="Google" id="ProtNLM"/>
    </source>
</evidence>
<organism evidence="1 2">
    <name type="scientific">Macrophomina phaseolina</name>
    <dbReference type="NCBI Taxonomy" id="35725"/>
    <lineage>
        <taxon>Eukaryota</taxon>
        <taxon>Fungi</taxon>
        <taxon>Dikarya</taxon>
        <taxon>Ascomycota</taxon>
        <taxon>Pezizomycotina</taxon>
        <taxon>Dothideomycetes</taxon>
        <taxon>Dothideomycetes incertae sedis</taxon>
        <taxon>Botryosphaeriales</taxon>
        <taxon>Botryosphaeriaceae</taxon>
        <taxon>Macrophomina</taxon>
    </lineage>
</organism>
<proteinExistence type="predicted"/>
<dbReference type="PANTHER" id="PTHR31630:SF6">
    <property type="entry name" value="PHYTANOYL-COA DIOXYGENASE-RELATED"/>
    <property type="match status" value="1"/>
</dbReference>
<dbReference type="PANTHER" id="PTHR31630">
    <property type="entry name" value="PHYTANOYL-COA DIOXYGENASE-RELATED-RELATED"/>
    <property type="match status" value="1"/>
</dbReference>